<comment type="function">
    <text evidence="8">Essential component of the vacuolar proton pump (V-ATPase), a multimeric enzyme that catalyzes the translocation of protons across the membranes. Required for assembly and activity of the V-ATPase.</text>
</comment>
<dbReference type="GO" id="GO:0016471">
    <property type="term" value="C:vacuolar proton-transporting V-type ATPase complex"/>
    <property type="evidence" value="ECO:0007669"/>
    <property type="project" value="TreeGrafter"/>
</dbReference>
<evidence type="ECO:0000256" key="2">
    <source>
        <dbReference type="ARBA" id="ARBA00009904"/>
    </source>
</evidence>
<keyword evidence="7" id="KW-0472">Membrane</keyword>
<evidence type="ECO:0000256" key="6">
    <source>
        <dbReference type="ARBA" id="ARBA00023065"/>
    </source>
</evidence>
<dbReference type="GO" id="GO:0046961">
    <property type="term" value="F:proton-transporting ATPase activity, rotational mechanism"/>
    <property type="evidence" value="ECO:0007669"/>
    <property type="project" value="InterPro"/>
</dbReference>
<dbReference type="GO" id="GO:0005886">
    <property type="term" value="C:plasma membrane"/>
    <property type="evidence" value="ECO:0007669"/>
    <property type="project" value="TreeGrafter"/>
</dbReference>
<dbReference type="Pfam" id="PF01496">
    <property type="entry name" value="V_ATPase_I"/>
    <property type="match status" value="2"/>
</dbReference>
<dbReference type="InterPro" id="IPR002490">
    <property type="entry name" value="V-ATPase_116kDa_su"/>
</dbReference>
<keyword evidence="5" id="KW-1133">Transmembrane helix</keyword>
<evidence type="ECO:0000313" key="9">
    <source>
        <dbReference type="Proteomes" id="UP000887574"/>
    </source>
</evidence>
<keyword evidence="9" id="KW-1185">Reference proteome</keyword>
<evidence type="ECO:0000256" key="5">
    <source>
        <dbReference type="ARBA" id="ARBA00022989"/>
    </source>
</evidence>
<protein>
    <recommendedName>
        <fullName evidence="8">V-type proton ATPase subunit a</fullName>
    </recommendedName>
</protein>
<reference evidence="10" key="1">
    <citation type="submission" date="2022-11" db="UniProtKB">
        <authorList>
            <consortium name="WormBaseParasite"/>
        </authorList>
    </citation>
    <scope>IDENTIFICATION</scope>
</reference>
<proteinExistence type="inferred from homology"/>
<dbReference type="GO" id="GO:0033179">
    <property type="term" value="C:proton-transporting V-type ATPase, V0 domain"/>
    <property type="evidence" value="ECO:0007669"/>
    <property type="project" value="InterPro"/>
</dbReference>
<dbReference type="GO" id="GO:0051117">
    <property type="term" value="F:ATPase binding"/>
    <property type="evidence" value="ECO:0007669"/>
    <property type="project" value="TreeGrafter"/>
</dbReference>
<name>A0A915EPF9_9BILA</name>
<evidence type="ECO:0000256" key="3">
    <source>
        <dbReference type="ARBA" id="ARBA00022448"/>
    </source>
</evidence>
<sequence>MAQTKEHRLKVLNAAAVNLRSWLKQVRLHKSIYHTLNLFTFDGIGKFFVAECWIHFETLKMCVWPGNWCGKRIIAYLDSKIIKALIQGQKRIVDSYGIASYLEVNPAPYTIITFPFIFSCMFGDLGH</sequence>
<evidence type="ECO:0000256" key="7">
    <source>
        <dbReference type="ARBA" id="ARBA00023136"/>
    </source>
</evidence>
<comment type="similarity">
    <text evidence="2 8">Belongs to the V-ATPase 116 kDa subunit family.</text>
</comment>
<evidence type="ECO:0000313" key="10">
    <source>
        <dbReference type="WBParaSite" id="jg8086"/>
    </source>
</evidence>
<dbReference type="AlphaFoldDB" id="A0A915EPF9"/>
<accession>A0A915EPF9</accession>
<keyword evidence="4" id="KW-0812">Transmembrane</keyword>
<comment type="subcellular location">
    <subcellularLocation>
        <location evidence="1">Membrane</location>
        <topology evidence="1">Multi-pass membrane protein</topology>
    </subcellularLocation>
</comment>
<dbReference type="WBParaSite" id="jg8086">
    <property type="protein sequence ID" value="jg8086"/>
    <property type="gene ID" value="jg8086"/>
</dbReference>
<evidence type="ECO:0000256" key="8">
    <source>
        <dbReference type="RuleBase" id="RU361189"/>
    </source>
</evidence>
<evidence type="ECO:0000256" key="4">
    <source>
        <dbReference type="ARBA" id="ARBA00022692"/>
    </source>
</evidence>
<organism evidence="9 10">
    <name type="scientific">Ditylenchus dipsaci</name>
    <dbReference type="NCBI Taxonomy" id="166011"/>
    <lineage>
        <taxon>Eukaryota</taxon>
        <taxon>Metazoa</taxon>
        <taxon>Ecdysozoa</taxon>
        <taxon>Nematoda</taxon>
        <taxon>Chromadorea</taxon>
        <taxon>Rhabditida</taxon>
        <taxon>Tylenchina</taxon>
        <taxon>Tylenchomorpha</taxon>
        <taxon>Sphaerularioidea</taxon>
        <taxon>Anguinidae</taxon>
        <taxon>Anguininae</taxon>
        <taxon>Ditylenchus</taxon>
    </lineage>
</organism>
<keyword evidence="3 8" id="KW-0813">Transport</keyword>
<evidence type="ECO:0000256" key="1">
    <source>
        <dbReference type="ARBA" id="ARBA00004141"/>
    </source>
</evidence>
<keyword evidence="8" id="KW-0375">Hydrogen ion transport</keyword>
<dbReference type="PANTHER" id="PTHR11629">
    <property type="entry name" value="VACUOLAR PROTON ATPASES"/>
    <property type="match status" value="1"/>
</dbReference>
<dbReference type="GO" id="GO:0007035">
    <property type="term" value="P:vacuolar acidification"/>
    <property type="evidence" value="ECO:0007669"/>
    <property type="project" value="TreeGrafter"/>
</dbReference>
<keyword evidence="6 8" id="KW-0406">Ion transport</keyword>
<dbReference type="PANTHER" id="PTHR11629:SF73">
    <property type="entry name" value="V-TYPE PROTON ATPASE 116 KDA SUBUNIT A 2"/>
    <property type="match status" value="1"/>
</dbReference>
<dbReference type="Proteomes" id="UP000887574">
    <property type="component" value="Unplaced"/>
</dbReference>